<proteinExistence type="predicted"/>
<sequence length="290" mass="32580">MVYAGESLEGFVIISMMFMKGGIRNRMPLKGLQLKVYVLNPKQHLYGLGFDPYKNAPEFREKKRSRVSGERGPGYNRKDSLFGFKCKILSFIYKFPYTYFPIADCLNLLSRNFVAPVIPKDFLPHHKFPEPLEIECKHYDVPPQEVPPPEDGTLKLLIEGVASLVARSGNFGRHARSAEIKVGGSWTGKCLPSVQRLTAESRGKILGEKPLEKSFQEPSSSVSSKDIHLQLNLSDTFTKSASFLIGRTPLLYLNKITKGCGAYITVKQEMMQPTASIKDRPALFMLKTTL</sequence>
<organism evidence="1 2">
    <name type="scientific">Bauhinia variegata</name>
    <name type="common">Purple orchid tree</name>
    <name type="synonym">Phanera variegata</name>
    <dbReference type="NCBI Taxonomy" id="167791"/>
    <lineage>
        <taxon>Eukaryota</taxon>
        <taxon>Viridiplantae</taxon>
        <taxon>Streptophyta</taxon>
        <taxon>Embryophyta</taxon>
        <taxon>Tracheophyta</taxon>
        <taxon>Spermatophyta</taxon>
        <taxon>Magnoliopsida</taxon>
        <taxon>eudicotyledons</taxon>
        <taxon>Gunneridae</taxon>
        <taxon>Pentapetalae</taxon>
        <taxon>rosids</taxon>
        <taxon>fabids</taxon>
        <taxon>Fabales</taxon>
        <taxon>Fabaceae</taxon>
        <taxon>Cercidoideae</taxon>
        <taxon>Cercideae</taxon>
        <taxon>Bauhiniinae</taxon>
        <taxon>Bauhinia</taxon>
    </lineage>
</organism>
<dbReference type="Proteomes" id="UP000828941">
    <property type="component" value="Chromosome 9"/>
</dbReference>
<dbReference type="EMBL" id="CM039434">
    <property type="protein sequence ID" value="KAI4323942.1"/>
    <property type="molecule type" value="Genomic_DNA"/>
</dbReference>
<protein>
    <submittedName>
        <fullName evidence="1">Uncharacterized protein</fullName>
    </submittedName>
</protein>
<reference evidence="1 2" key="1">
    <citation type="journal article" date="2022" name="DNA Res.">
        <title>Chromosomal-level genome assembly of the orchid tree Bauhinia variegata (Leguminosae; Cercidoideae) supports the allotetraploid origin hypothesis of Bauhinia.</title>
        <authorList>
            <person name="Zhong Y."/>
            <person name="Chen Y."/>
            <person name="Zheng D."/>
            <person name="Pang J."/>
            <person name="Liu Y."/>
            <person name="Luo S."/>
            <person name="Meng S."/>
            <person name="Qian L."/>
            <person name="Wei D."/>
            <person name="Dai S."/>
            <person name="Zhou R."/>
        </authorList>
    </citation>
    <scope>NUCLEOTIDE SEQUENCE [LARGE SCALE GENOMIC DNA]</scope>
    <source>
        <strain evidence="1">BV-YZ2020</strain>
    </source>
</reference>
<name>A0ACB9MJZ6_BAUVA</name>
<keyword evidence="2" id="KW-1185">Reference proteome</keyword>
<evidence type="ECO:0000313" key="2">
    <source>
        <dbReference type="Proteomes" id="UP000828941"/>
    </source>
</evidence>
<gene>
    <name evidence="1" type="ORF">L6164_023513</name>
</gene>
<accession>A0ACB9MJZ6</accession>
<evidence type="ECO:0000313" key="1">
    <source>
        <dbReference type="EMBL" id="KAI4323942.1"/>
    </source>
</evidence>
<comment type="caution">
    <text evidence="1">The sequence shown here is derived from an EMBL/GenBank/DDBJ whole genome shotgun (WGS) entry which is preliminary data.</text>
</comment>